<gene>
    <name evidence="3" type="ORF">OIDMADRAFT_187754</name>
</gene>
<dbReference type="GO" id="GO:0051315">
    <property type="term" value="P:attachment of mitotic spindle microtubules to kinetochore"/>
    <property type="evidence" value="ECO:0007669"/>
    <property type="project" value="TreeGrafter"/>
</dbReference>
<accession>A0A0C3DAM2</accession>
<dbReference type="AlphaFoldDB" id="A0A0C3DAM2"/>
<protein>
    <recommendedName>
        <fullName evidence="2">Monopolin complex subunit Csm1/Pcs1 C-terminal domain-containing protein</fullName>
    </recommendedName>
</protein>
<evidence type="ECO:0000259" key="2">
    <source>
        <dbReference type="Pfam" id="PF12539"/>
    </source>
</evidence>
<dbReference type="OrthoDB" id="2431049at2759"/>
<dbReference type="EMBL" id="KN832870">
    <property type="protein sequence ID" value="KIN08399.1"/>
    <property type="molecule type" value="Genomic_DNA"/>
</dbReference>
<dbReference type="CDD" id="cd23787">
    <property type="entry name" value="RWD_CSM1"/>
    <property type="match status" value="1"/>
</dbReference>
<dbReference type="InterPro" id="IPR040349">
    <property type="entry name" value="Csm1/Pcs1"/>
</dbReference>
<dbReference type="GO" id="GO:1990644">
    <property type="term" value="F:microtubule site clamp"/>
    <property type="evidence" value="ECO:0007669"/>
    <property type="project" value="TreeGrafter"/>
</dbReference>
<feature type="region of interest" description="Disordered" evidence="1">
    <location>
        <begin position="237"/>
        <end position="270"/>
    </location>
</feature>
<dbReference type="Gene3D" id="3.90.1150.80">
    <property type="match status" value="1"/>
</dbReference>
<evidence type="ECO:0000256" key="1">
    <source>
        <dbReference type="SAM" id="MobiDB-lite"/>
    </source>
</evidence>
<dbReference type="PANTHER" id="PTHR28006:SF1">
    <property type="entry name" value="MONOPOLIN COMPLEX SUBUNIT CSM1"/>
    <property type="match status" value="1"/>
</dbReference>
<dbReference type="FunFam" id="3.90.1150.80:FF:000001">
    <property type="entry name" value="Chromosome segregation protein (Pcs1)"/>
    <property type="match status" value="1"/>
</dbReference>
<name>A0A0C3DAM2_OIDMZ</name>
<dbReference type="GO" id="GO:0034506">
    <property type="term" value="C:chromosome, centromeric core domain"/>
    <property type="evidence" value="ECO:0007669"/>
    <property type="project" value="TreeGrafter"/>
</dbReference>
<dbReference type="GO" id="GO:0072686">
    <property type="term" value="C:mitotic spindle"/>
    <property type="evidence" value="ECO:0007669"/>
    <property type="project" value="TreeGrafter"/>
</dbReference>
<dbReference type="GO" id="GO:0005730">
    <property type="term" value="C:nucleolus"/>
    <property type="evidence" value="ECO:0007669"/>
    <property type="project" value="TreeGrafter"/>
</dbReference>
<keyword evidence="4" id="KW-1185">Reference proteome</keyword>
<organism evidence="3 4">
    <name type="scientific">Oidiodendron maius (strain Zn)</name>
    <dbReference type="NCBI Taxonomy" id="913774"/>
    <lineage>
        <taxon>Eukaryota</taxon>
        <taxon>Fungi</taxon>
        <taxon>Dikarya</taxon>
        <taxon>Ascomycota</taxon>
        <taxon>Pezizomycotina</taxon>
        <taxon>Leotiomycetes</taxon>
        <taxon>Leotiomycetes incertae sedis</taxon>
        <taxon>Myxotrichaceae</taxon>
        <taxon>Oidiodendron</taxon>
    </lineage>
</organism>
<dbReference type="GO" id="GO:0033551">
    <property type="term" value="C:monopolin complex"/>
    <property type="evidence" value="ECO:0007669"/>
    <property type="project" value="InterPro"/>
</dbReference>
<dbReference type="Proteomes" id="UP000054321">
    <property type="component" value="Unassembled WGS sequence"/>
</dbReference>
<feature type="compositionally biased region" description="Polar residues" evidence="1">
    <location>
        <begin position="102"/>
        <end position="116"/>
    </location>
</feature>
<dbReference type="GO" id="GO:0045144">
    <property type="term" value="P:meiotic sister chromatid segregation"/>
    <property type="evidence" value="ECO:0007669"/>
    <property type="project" value="TreeGrafter"/>
</dbReference>
<dbReference type="STRING" id="913774.A0A0C3DAM2"/>
<dbReference type="PANTHER" id="PTHR28006">
    <property type="entry name" value="MONOPOLIN COMPLEX SUBUNIT CSM1"/>
    <property type="match status" value="1"/>
</dbReference>
<sequence length="381" mass="42000">MEGTEDASVVAVKETKTKATRKAPAGRSKTTQETATNTSHGAEERASNASALSVHAAKEKVASRRHAKSLPSPEKIIMETQVPVIDVDEEITQTSSRIALSAARRQSLSRVRQPSVQHRRAGSVSDTERSDPTLRRKLGEITKKYENLNVKYQDLREIGLKEAERNFERLRKQTEEKSAASDKLIASLKAEIASQSSLAKESRSLKKKVESQLEEMGNLKAQVDQLKASLDEAQTQNKTLSTKLSANRGTAASGDNTSSKPQGSNIGVNGGQAAQLKEDLYSDLTGLIVRGVKREAEDDTFDCIQTGRNGTLHFKLTAVNEKATESYEEAHCQYIPQLDPSRDKALMEILPDYLVDEISFPRPQAAKFYARVFKALTEKLE</sequence>
<feature type="compositionally biased region" description="Polar residues" evidence="1">
    <location>
        <begin position="28"/>
        <end position="40"/>
    </location>
</feature>
<reference evidence="3 4" key="1">
    <citation type="submission" date="2014-04" db="EMBL/GenBank/DDBJ databases">
        <authorList>
            <consortium name="DOE Joint Genome Institute"/>
            <person name="Kuo A."/>
            <person name="Martino E."/>
            <person name="Perotto S."/>
            <person name="Kohler A."/>
            <person name="Nagy L.G."/>
            <person name="Floudas D."/>
            <person name="Copeland A."/>
            <person name="Barry K.W."/>
            <person name="Cichocki N."/>
            <person name="Veneault-Fourrey C."/>
            <person name="LaButti K."/>
            <person name="Lindquist E.A."/>
            <person name="Lipzen A."/>
            <person name="Lundell T."/>
            <person name="Morin E."/>
            <person name="Murat C."/>
            <person name="Sun H."/>
            <person name="Tunlid A."/>
            <person name="Henrissat B."/>
            <person name="Grigoriev I.V."/>
            <person name="Hibbett D.S."/>
            <person name="Martin F."/>
            <person name="Nordberg H.P."/>
            <person name="Cantor M.N."/>
            <person name="Hua S.X."/>
        </authorList>
    </citation>
    <scope>NUCLEOTIDE SEQUENCE [LARGE SCALE GENOMIC DNA]</scope>
    <source>
        <strain evidence="3 4">Zn</strain>
    </source>
</reference>
<feature type="region of interest" description="Disordered" evidence="1">
    <location>
        <begin position="1"/>
        <end position="74"/>
    </location>
</feature>
<proteinExistence type="predicted"/>
<dbReference type="InterPro" id="IPR020981">
    <property type="entry name" value="Csm1/Pcs1_C"/>
</dbReference>
<feature type="domain" description="Monopolin complex subunit Csm1/Pcs1 C-terminal" evidence="2">
    <location>
        <begin position="275"/>
        <end position="362"/>
    </location>
</feature>
<evidence type="ECO:0000313" key="4">
    <source>
        <dbReference type="Proteomes" id="UP000054321"/>
    </source>
</evidence>
<dbReference type="HOGENOM" id="CLU_029214_1_0_1"/>
<dbReference type="InParanoid" id="A0A0C3DAM2"/>
<reference evidence="4" key="2">
    <citation type="submission" date="2015-01" db="EMBL/GenBank/DDBJ databases">
        <title>Evolutionary Origins and Diversification of the Mycorrhizal Mutualists.</title>
        <authorList>
            <consortium name="DOE Joint Genome Institute"/>
            <consortium name="Mycorrhizal Genomics Consortium"/>
            <person name="Kohler A."/>
            <person name="Kuo A."/>
            <person name="Nagy L.G."/>
            <person name="Floudas D."/>
            <person name="Copeland A."/>
            <person name="Barry K.W."/>
            <person name="Cichocki N."/>
            <person name="Veneault-Fourrey C."/>
            <person name="LaButti K."/>
            <person name="Lindquist E.A."/>
            <person name="Lipzen A."/>
            <person name="Lundell T."/>
            <person name="Morin E."/>
            <person name="Murat C."/>
            <person name="Riley R."/>
            <person name="Ohm R."/>
            <person name="Sun H."/>
            <person name="Tunlid A."/>
            <person name="Henrissat B."/>
            <person name="Grigoriev I.V."/>
            <person name="Hibbett D.S."/>
            <person name="Martin F."/>
        </authorList>
    </citation>
    <scope>NUCLEOTIDE SEQUENCE [LARGE SCALE GENOMIC DNA]</scope>
    <source>
        <strain evidence="4">Zn</strain>
    </source>
</reference>
<dbReference type="InterPro" id="IPR038608">
    <property type="entry name" value="Csm1/Pcs1_C_sf"/>
</dbReference>
<evidence type="ECO:0000313" key="3">
    <source>
        <dbReference type="EMBL" id="KIN08399.1"/>
    </source>
</evidence>
<feature type="region of interest" description="Disordered" evidence="1">
    <location>
        <begin position="102"/>
        <end position="134"/>
    </location>
</feature>
<feature type="compositionally biased region" description="Polar residues" evidence="1">
    <location>
        <begin position="237"/>
        <end position="267"/>
    </location>
</feature>
<dbReference type="Pfam" id="PF12539">
    <property type="entry name" value="Csm1"/>
    <property type="match status" value="1"/>
</dbReference>